<gene>
    <name evidence="1" type="ORF">GMA64_11735</name>
</gene>
<protein>
    <submittedName>
        <fullName evidence="1">Uncharacterized protein</fullName>
    </submittedName>
</protein>
<proteinExistence type="predicted"/>
<evidence type="ECO:0000313" key="1">
    <source>
        <dbReference type="EMBL" id="MTL95200.1"/>
    </source>
</evidence>
<sequence length="423" mass="49685">MNHLNLFNPYRNKLNSHEDELTRNFLILVKNIPLIQVIFFELIKNEMKEINVDSIIDGDLFVEDIYTQLSSNNSLFSSPLLEGRTLISIIISDDKLEDNVKVKNDTRQARYDGVITANPSWLFIIENKPSKENIWTRQLNPNIPEDSDIIIVEEPCCLSWRAIISKLNVILQKNMVNGLEYIMIENFIEYVDNEYHWLNPYTNFDLCKGNIYLLNKRCIAIMESSNLCHKDTTVKYHKGWRHYIESGKNTIKQISLDANAHQSSWTINLWLYAGDTMNSSKEVYEKLNIDGLLKLQEQGFKVEPNFHISYRSSNLLWFKGNLNLSEYLTYWKKEYKTLKQIKRSEFGEFFNKLIESQNMLKEEMDTVQEKILSKNYDKLNICPGIKITYLWESEEAIKLDKSKKFEKEFKSKVLMAFDTLGGI</sequence>
<name>A0A6I3NE03_9FIRM</name>
<comment type="caution">
    <text evidence="1">The sequence shown here is derived from an EMBL/GenBank/DDBJ whole genome shotgun (WGS) entry which is preliminary data.</text>
</comment>
<reference evidence="1" key="1">
    <citation type="journal article" date="2019" name="Nat. Med.">
        <title>A library of human gut bacterial isolates paired with longitudinal multiomics data enables mechanistic microbiome research.</title>
        <authorList>
            <person name="Poyet M."/>
            <person name="Groussin M."/>
            <person name="Gibbons S.M."/>
            <person name="Avila-Pacheco J."/>
            <person name="Jiang X."/>
            <person name="Kearney S.M."/>
            <person name="Perrotta A.R."/>
            <person name="Berdy B."/>
            <person name="Zhao S."/>
            <person name="Lieberman T.D."/>
            <person name="Swanson P.K."/>
            <person name="Smith M."/>
            <person name="Roesemann S."/>
            <person name="Alexander J.E."/>
            <person name="Rich S.A."/>
            <person name="Livny J."/>
            <person name="Vlamakis H."/>
            <person name="Clish C."/>
            <person name="Bullock K."/>
            <person name="Deik A."/>
            <person name="Scott J."/>
            <person name="Pierce K.A."/>
            <person name="Xavier R.J."/>
            <person name="Alm E.J."/>
        </authorList>
    </citation>
    <scope>NUCLEOTIDE SEQUENCE</scope>
    <source>
        <strain evidence="1">BIOML-A179</strain>
    </source>
</reference>
<organism evidence="1">
    <name type="scientific">Turicibacter sanguinis</name>
    <dbReference type="NCBI Taxonomy" id="154288"/>
    <lineage>
        <taxon>Bacteria</taxon>
        <taxon>Bacillati</taxon>
        <taxon>Bacillota</taxon>
        <taxon>Erysipelotrichia</taxon>
        <taxon>Erysipelotrichales</taxon>
        <taxon>Turicibacteraceae</taxon>
        <taxon>Turicibacter</taxon>
    </lineage>
</organism>
<accession>A0A6I3NE03</accession>
<dbReference type="RefSeq" id="WP_129821452.1">
    <property type="nucleotide sequence ID" value="NZ_RCYV01000008.1"/>
</dbReference>
<dbReference type="AlphaFoldDB" id="A0A6I3NE03"/>
<dbReference type="EMBL" id="WMQV01000035">
    <property type="protein sequence ID" value="MTL95200.1"/>
    <property type="molecule type" value="Genomic_DNA"/>
</dbReference>